<name>A0AAD9MDF8_9PEZI</name>
<dbReference type="Proteomes" id="UP001217918">
    <property type="component" value="Unassembled WGS sequence"/>
</dbReference>
<protein>
    <submittedName>
        <fullName evidence="2">Uncharacterized protein</fullName>
    </submittedName>
</protein>
<organism evidence="2 3">
    <name type="scientific">Phyllachora maydis</name>
    <dbReference type="NCBI Taxonomy" id="1825666"/>
    <lineage>
        <taxon>Eukaryota</taxon>
        <taxon>Fungi</taxon>
        <taxon>Dikarya</taxon>
        <taxon>Ascomycota</taxon>
        <taxon>Pezizomycotina</taxon>
        <taxon>Sordariomycetes</taxon>
        <taxon>Sordariomycetidae</taxon>
        <taxon>Phyllachorales</taxon>
        <taxon>Phyllachoraceae</taxon>
        <taxon>Phyllachora</taxon>
    </lineage>
</organism>
<feature type="compositionally biased region" description="Basic and acidic residues" evidence="1">
    <location>
        <begin position="79"/>
        <end position="92"/>
    </location>
</feature>
<evidence type="ECO:0000256" key="1">
    <source>
        <dbReference type="SAM" id="MobiDB-lite"/>
    </source>
</evidence>
<dbReference type="PANTHER" id="PTHR28186">
    <property type="entry name" value="MEIOTICALLY UP-REGULATED GENE 9 PROTEIN"/>
    <property type="match status" value="1"/>
</dbReference>
<feature type="compositionally biased region" description="Low complexity" evidence="1">
    <location>
        <begin position="34"/>
        <end position="46"/>
    </location>
</feature>
<proteinExistence type="predicted"/>
<reference evidence="2" key="1">
    <citation type="journal article" date="2023" name="Mol. Plant Microbe Interact.">
        <title>Elucidating the Obligate Nature and Biological Capacity of an Invasive Fungal Corn Pathogen.</title>
        <authorList>
            <person name="MacCready J.S."/>
            <person name="Roggenkamp E.M."/>
            <person name="Gdanetz K."/>
            <person name="Chilvers M.I."/>
        </authorList>
    </citation>
    <scope>NUCLEOTIDE SEQUENCE</scope>
    <source>
        <strain evidence="2">PM02</strain>
    </source>
</reference>
<sequence>MASNHPLPTPPGQPMEQNQSYNPPPSSPPHHRQPPSSSRQQTAPASHQAPSRRSRGFSFRSEKSHKSSDSAAKVVWSETHQEKESKRLHSKADPSLAMNEAEPSAVAATVRSSLASLRNMQHKDFAGNPITEPDLSNPTRSRWERPLDTIRSFEAAVDGGYNNRKSYFGPDNESLATWNRRSTYYGGNGGRSNDGFAASRPQSMFRPQSQHEFRQSMWQRGSYVDQNEGANNGYGYYGNGQPPPPPPQHGFRRGNPRMTSDPSIMAPRQAPNVENSSVDRMQAHLPKREPEPVNDYGIGFSNTSSDQPAAFSVGYAPDGNGAPSSNYQLATGPGYEVKPPVPQKENAVLRKPTAPVAVAAKRPTPAATPEKRKSWLSRRFSKG</sequence>
<dbReference type="AlphaFoldDB" id="A0AAD9MDF8"/>
<comment type="caution">
    <text evidence="2">The sequence shown here is derived from an EMBL/GenBank/DDBJ whole genome shotgun (WGS) entry which is preliminary data.</text>
</comment>
<evidence type="ECO:0000313" key="2">
    <source>
        <dbReference type="EMBL" id="KAK2073019.1"/>
    </source>
</evidence>
<dbReference type="PANTHER" id="PTHR28186:SF1">
    <property type="entry name" value="MEIOTICALLY UP-REGULATED GENE 9 PROTEIN"/>
    <property type="match status" value="1"/>
</dbReference>
<feature type="region of interest" description="Disordered" evidence="1">
    <location>
        <begin position="186"/>
        <end position="208"/>
    </location>
</feature>
<feature type="compositionally biased region" description="Basic residues" evidence="1">
    <location>
        <begin position="374"/>
        <end position="383"/>
    </location>
</feature>
<dbReference type="InterPro" id="IPR018809">
    <property type="entry name" value="DUF2406"/>
</dbReference>
<keyword evidence="3" id="KW-1185">Reference proteome</keyword>
<feature type="region of interest" description="Disordered" evidence="1">
    <location>
        <begin position="238"/>
        <end position="383"/>
    </location>
</feature>
<accession>A0AAD9MDF8</accession>
<evidence type="ECO:0000313" key="3">
    <source>
        <dbReference type="Proteomes" id="UP001217918"/>
    </source>
</evidence>
<dbReference type="EMBL" id="JAQQPM010000006">
    <property type="protein sequence ID" value="KAK2073019.1"/>
    <property type="molecule type" value="Genomic_DNA"/>
</dbReference>
<gene>
    <name evidence="2" type="ORF">P8C59_007333</name>
</gene>
<feature type="compositionally biased region" description="Polar residues" evidence="1">
    <location>
        <begin position="110"/>
        <end position="119"/>
    </location>
</feature>
<dbReference type="Pfam" id="PF10295">
    <property type="entry name" value="DUF2406"/>
    <property type="match status" value="1"/>
</dbReference>
<feature type="region of interest" description="Disordered" evidence="1">
    <location>
        <begin position="1"/>
        <end position="142"/>
    </location>
</feature>